<gene>
    <name evidence="3" type="ORF">ACFONL_15985</name>
</gene>
<accession>A0ABV7UJY5</accession>
<sequence>MNICKISGALGKDPEIVRFEESGVHEATLTVATHRFKNRERITDWHTVVVKNDHLVLTTISPFARRGTIVLVEGELIYEHFVNSSGSKVRLPKIILRDESKFKILPGPDRAALTTVAQAPVVP</sequence>
<organism evidence="3 4">
    <name type="scientific">Camelimonas fluminis</name>
    <dbReference type="NCBI Taxonomy" id="1576911"/>
    <lineage>
        <taxon>Bacteria</taxon>
        <taxon>Pseudomonadati</taxon>
        <taxon>Pseudomonadota</taxon>
        <taxon>Alphaproteobacteria</taxon>
        <taxon>Hyphomicrobiales</taxon>
        <taxon>Chelatococcaceae</taxon>
        <taxon>Camelimonas</taxon>
    </lineage>
</organism>
<reference evidence="4" key="1">
    <citation type="journal article" date="2019" name="Int. J. Syst. Evol. Microbiol.">
        <title>The Global Catalogue of Microorganisms (GCM) 10K type strain sequencing project: providing services to taxonomists for standard genome sequencing and annotation.</title>
        <authorList>
            <consortium name="The Broad Institute Genomics Platform"/>
            <consortium name="The Broad Institute Genome Sequencing Center for Infectious Disease"/>
            <person name="Wu L."/>
            <person name="Ma J."/>
        </authorList>
    </citation>
    <scope>NUCLEOTIDE SEQUENCE [LARGE SCALE GENOMIC DNA]</scope>
    <source>
        <strain evidence="4">KCTC 42282</strain>
    </source>
</reference>
<protein>
    <submittedName>
        <fullName evidence="3">Single-stranded DNA-binding protein</fullName>
    </submittedName>
</protein>
<dbReference type="RefSeq" id="WP_191321113.1">
    <property type="nucleotide sequence ID" value="NZ_BNCG01000042.1"/>
</dbReference>
<evidence type="ECO:0000256" key="1">
    <source>
        <dbReference type="ARBA" id="ARBA00023125"/>
    </source>
</evidence>
<dbReference type="InterPro" id="IPR012340">
    <property type="entry name" value="NA-bd_OB-fold"/>
</dbReference>
<evidence type="ECO:0000313" key="4">
    <source>
        <dbReference type="Proteomes" id="UP001595704"/>
    </source>
</evidence>
<dbReference type="EMBL" id="JBHRYC010000079">
    <property type="protein sequence ID" value="MFC3638842.1"/>
    <property type="molecule type" value="Genomic_DNA"/>
</dbReference>
<dbReference type="Proteomes" id="UP001595704">
    <property type="component" value="Unassembled WGS sequence"/>
</dbReference>
<evidence type="ECO:0000313" key="3">
    <source>
        <dbReference type="EMBL" id="MFC3638842.1"/>
    </source>
</evidence>
<dbReference type="SUPFAM" id="SSF50249">
    <property type="entry name" value="Nucleic acid-binding proteins"/>
    <property type="match status" value="1"/>
</dbReference>
<evidence type="ECO:0000256" key="2">
    <source>
        <dbReference type="PROSITE-ProRule" id="PRU00252"/>
    </source>
</evidence>
<dbReference type="PROSITE" id="PS50935">
    <property type="entry name" value="SSB"/>
    <property type="match status" value="1"/>
</dbReference>
<dbReference type="InterPro" id="IPR000424">
    <property type="entry name" value="Primosome_PriB/ssb"/>
</dbReference>
<comment type="caution">
    <text evidence="3">The sequence shown here is derived from an EMBL/GenBank/DDBJ whole genome shotgun (WGS) entry which is preliminary data.</text>
</comment>
<dbReference type="GO" id="GO:0003677">
    <property type="term" value="F:DNA binding"/>
    <property type="evidence" value="ECO:0007669"/>
    <property type="project" value="UniProtKB-KW"/>
</dbReference>
<name>A0ABV7UJY5_9HYPH</name>
<proteinExistence type="predicted"/>
<dbReference type="Pfam" id="PF00436">
    <property type="entry name" value="SSB"/>
    <property type="match status" value="1"/>
</dbReference>
<dbReference type="Gene3D" id="2.40.50.140">
    <property type="entry name" value="Nucleic acid-binding proteins"/>
    <property type="match status" value="1"/>
</dbReference>
<keyword evidence="4" id="KW-1185">Reference proteome</keyword>
<keyword evidence="1 2" id="KW-0238">DNA-binding</keyword>